<sequence>MSQYPPYGYYPPHGQPMYPPHGPPMMAPQGYTPFYPAHPSQQLPPGPVPVGYDPEAYAQDFNAQPVQSRKKSKRASAPVGGNIPAPQPLKSAMKKPFSGATPMVNALEFPQPNPYAINTAPSGYPITRQRTNSMNHPSQERRRTYSNAGYSQDHSGGDPQFQPVHMFISFTGYNELRLENITELALKELREKIWPVWEEGVESQPVGAHECIVKFRSQPWDMSGPQHLMALDLIVKLFTLCARRGYVFQTSINTGHQSPRLVFCVESPDPESHFFLGYFSSNGRRFTLVNPPSHIDLSLGAQLKAALPRKITTDHVEQSNLRVIEVKRKISNSGPEVDYSLFLAHILKILNQLGFDLDASIPLPKRQSLGLRSSSQEIMVFKGRLPG</sequence>
<evidence type="ECO:0000313" key="2">
    <source>
        <dbReference type="EMBL" id="KAJ2921791.1"/>
    </source>
</evidence>
<evidence type="ECO:0000313" key="3">
    <source>
        <dbReference type="Proteomes" id="UP001140091"/>
    </source>
</evidence>
<feature type="compositionally biased region" description="Pro residues" evidence="1">
    <location>
        <begin position="13"/>
        <end position="26"/>
    </location>
</feature>
<protein>
    <submittedName>
        <fullName evidence="2">Uncharacterized protein</fullName>
    </submittedName>
</protein>
<dbReference type="PANTHER" id="PTHR38696">
    <property type="entry name" value="MEDIATOR OF RNA POLYMERASE II TRANSCRIPTION SUBUNIT 13"/>
    <property type="match status" value="1"/>
</dbReference>
<evidence type="ECO:0000256" key="1">
    <source>
        <dbReference type="SAM" id="MobiDB-lite"/>
    </source>
</evidence>
<feature type="non-terminal residue" evidence="2">
    <location>
        <position position="1"/>
    </location>
</feature>
<dbReference type="AlphaFoldDB" id="A0A9W8IR50"/>
<feature type="region of interest" description="Disordered" evidence="1">
    <location>
        <begin position="12"/>
        <end position="92"/>
    </location>
</feature>
<proteinExistence type="predicted"/>
<keyword evidence="3" id="KW-1185">Reference proteome</keyword>
<reference evidence="2" key="1">
    <citation type="submission" date="2022-06" db="EMBL/GenBank/DDBJ databases">
        <title>Genome Sequence of Candolleomyces eurysporus.</title>
        <authorList>
            <person name="Buettner E."/>
        </authorList>
    </citation>
    <scope>NUCLEOTIDE SEQUENCE</scope>
    <source>
        <strain evidence="2">VTCC 930004</strain>
    </source>
</reference>
<comment type="caution">
    <text evidence="2">The sequence shown here is derived from an EMBL/GenBank/DDBJ whole genome shotgun (WGS) entry which is preliminary data.</text>
</comment>
<dbReference type="PANTHER" id="PTHR38696:SF1">
    <property type="entry name" value="MEDIATOR OF RNA POLYMERASE II TRANSCRIPTION SUBUNIT 13"/>
    <property type="match status" value="1"/>
</dbReference>
<dbReference type="EMBL" id="JANBPK010001549">
    <property type="protein sequence ID" value="KAJ2921791.1"/>
    <property type="molecule type" value="Genomic_DNA"/>
</dbReference>
<feature type="compositionally biased region" description="Polar residues" evidence="1">
    <location>
        <begin position="145"/>
        <end position="154"/>
    </location>
</feature>
<organism evidence="2 3">
    <name type="scientific">Candolleomyces eurysporus</name>
    <dbReference type="NCBI Taxonomy" id="2828524"/>
    <lineage>
        <taxon>Eukaryota</taxon>
        <taxon>Fungi</taxon>
        <taxon>Dikarya</taxon>
        <taxon>Basidiomycota</taxon>
        <taxon>Agaricomycotina</taxon>
        <taxon>Agaricomycetes</taxon>
        <taxon>Agaricomycetidae</taxon>
        <taxon>Agaricales</taxon>
        <taxon>Agaricineae</taxon>
        <taxon>Psathyrellaceae</taxon>
        <taxon>Candolleomyces</taxon>
    </lineage>
</organism>
<gene>
    <name evidence="2" type="ORF">H1R20_g15305</name>
</gene>
<name>A0A9W8IR50_9AGAR</name>
<feature type="compositionally biased region" description="Polar residues" evidence="1">
    <location>
        <begin position="128"/>
        <end position="137"/>
    </location>
</feature>
<dbReference type="Proteomes" id="UP001140091">
    <property type="component" value="Unassembled WGS sequence"/>
</dbReference>
<accession>A0A9W8IR50</accession>
<dbReference type="OrthoDB" id="3255427at2759"/>
<feature type="region of interest" description="Disordered" evidence="1">
    <location>
        <begin position="116"/>
        <end position="158"/>
    </location>
</feature>